<protein>
    <recommendedName>
        <fullName evidence="7">tRNA(Ile)-lysidine synthase</fullName>
        <ecNumber evidence="7">6.3.4.19</ecNumber>
    </recommendedName>
    <alternativeName>
        <fullName evidence="7">tRNA(Ile)-2-lysyl-cytidine synthase</fullName>
    </alternativeName>
    <alternativeName>
        <fullName evidence="7">tRNA(Ile)-lysidine synthetase</fullName>
    </alternativeName>
</protein>
<name>A0AAP9YBP1_9ACTO</name>
<dbReference type="PANTHER" id="PTHR43033">
    <property type="entry name" value="TRNA(ILE)-LYSIDINE SYNTHASE-RELATED"/>
    <property type="match status" value="1"/>
</dbReference>
<evidence type="ECO:0000256" key="8">
    <source>
        <dbReference type="SAM" id="MobiDB-lite"/>
    </source>
</evidence>
<dbReference type="SUPFAM" id="SSF82829">
    <property type="entry name" value="MesJ substrate recognition domain-like"/>
    <property type="match status" value="1"/>
</dbReference>
<evidence type="ECO:0000256" key="3">
    <source>
        <dbReference type="ARBA" id="ARBA00022694"/>
    </source>
</evidence>
<keyword evidence="1 7" id="KW-0963">Cytoplasm</keyword>
<evidence type="ECO:0000256" key="6">
    <source>
        <dbReference type="ARBA" id="ARBA00048539"/>
    </source>
</evidence>
<comment type="similarity">
    <text evidence="7">Belongs to the tRNA(Ile)-lysidine synthase family.</text>
</comment>
<keyword evidence="2 7" id="KW-0436">Ligase</keyword>
<gene>
    <name evidence="7 11" type="primary">tilS</name>
    <name evidence="11" type="ORF">I6H42_08910</name>
</gene>
<evidence type="ECO:0000256" key="4">
    <source>
        <dbReference type="ARBA" id="ARBA00022741"/>
    </source>
</evidence>
<dbReference type="InterPro" id="IPR012795">
    <property type="entry name" value="tRNA_Ile_lys_synt_N"/>
</dbReference>
<dbReference type="CDD" id="cd01992">
    <property type="entry name" value="TilS_N"/>
    <property type="match status" value="1"/>
</dbReference>
<dbReference type="GO" id="GO:0032267">
    <property type="term" value="F:tRNA(Ile)-lysidine synthase activity"/>
    <property type="evidence" value="ECO:0007669"/>
    <property type="project" value="UniProtKB-EC"/>
</dbReference>
<sequence>MPCRPRRWRCSPLGTCLRSSGCAPTGRRPGAWRWCARARRPACRWPGSNPSGHRPRALRERSCAKARSGRCCPARRRCPPRRSTPRPERGWRVCAEASRLVGPNPRGPLRACSLAVNDCLNRVIGRAGSLTSIVVGLSGGADSLALALVSIDAAARAGIPVVTVTVDHGLRAGSDEEARRVADLACSLGARGIVETVRVGRTGGGGPEASAREARRAALRGVALCEGAPVLLGHTMDDQAETVLLRLARGSGPSSLRAIAPVSRDGDGVTWLRPLLGLRRGDTAGACEQAGLVPVEDPTNAIDGPWRAADGTPLRRCALRHLAIPALASALGVDPVPALARTAELCARDDDALSEWARELTRSARGDEARQAPDPAGEGGFALGVRELAGAPRAVRTRALREAASAAGVGSLSRANVDAVDALVVAWRGQGPIDLPGGSARRVGRGATARIVFTAGHAPIQ</sequence>
<keyword evidence="3 7" id="KW-0819">tRNA processing</keyword>
<dbReference type="EC" id="6.3.4.19" evidence="7"/>
<dbReference type="Proteomes" id="UP000595220">
    <property type="component" value="Chromosome"/>
</dbReference>
<comment type="function">
    <text evidence="7">Ligates lysine onto the cytidine present at position 34 of the AUA codon-specific tRNA(Ile) that contains the anticodon CAU, in an ATP-dependent manner. Cytidine is converted to lysidine, thus changing the amino acid specificity of the tRNA from methionine to isoleucine.</text>
</comment>
<dbReference type="NCBIfam" id="TIGR02432">
    <property type="entry name" value="lysidine_TilS_N"/>
    <property type="match status" value="1"/>
</dbReference>
<dbReference type="GO" id="GO:0006400">
    <property type="term" value="P:tRNA modification"/>
    <property type="evidence" value="ECO:0007669"/>
    <property type="project" value="UniProtKB-UniRule"/>
</dbReference>
<dbReference type="EMBL" id="CP066065">
    <property type="protein sequence ID" value="QQC43861.1"/>
    <property type="molecule type" value="Genomic_DNA"/>
</dbReference>
<dbReference type="Gene3D" id="3.40.50.620">
    <property type="entry name" value="HUPs"/>
    <property type="match status" value="1"/>
</dbReference>
<dbReference type="Pfam" id="PF09179">
    <property type="entry name" value="TilS"/>
    <property type="match status" value="1"/>
</dbReference>
<dbReference type="HAMAP" id="MF_01161">
    <property type="entry name" value="tRNA_Ile_lys_synt"/>
    <property type="match status" value="1"/>
</dbReference>
<comment type="catalytic activity">
    <reaction evidence="6 7">
        <text>cytidine(34) in tRNA(Ile2) + L-lysine + ATP = lysidine(34) in tRNA(Ile2) + AMP + diphosphate + H(+)</text>
        <dbReference type="Rhea" id="RHEA:43744"/>
        <dbReference type="Rhea" id="RHEA-COMP:10625"/>
        <dbReference type="Rhea" id="RHEA-COMP:10670"/>
        <dbReference type="ChEBI" id="CHEBI:15378"/>
        <dbReference type="ChEBI" id="CHEBI:30616"/>
        <dbReference type="ChEBI" id="CHEBI:32551"/>
        <dbReference type="ChEBI" id="CHEBI:33019"/>
        <dbReference type="ChEBI" id="CHEBI:82748"/>
        <dbReference type="ChEBI" id="CHEBI:83665"/>
        <dbReference type="ChEBI" id="CHEBI:456215"/>
        <dbReference type="EC" id="6.3.4.19"/>
    </reaction>
</comment>
<dbReference type="InterPro" id="IPR012094">
    <property type="entry name" value="tRNA_Ile_lys_synt"/>
</dbReference>
<comment type="domain">
    <text evidence="7">The N-terminal region contains the highly conserved SGGXDS motif, predicted to be a P-loop motif involved in ATP binding.</text>
</comment>
<evidence type="ECO:0000313" key="11">
    <source>
        <dbReference type="EMBL" id="QQC43861.1"/>
    </source>
</evidence>
<keyword evidence="4 7" id="KW-0547">Nucleotide-binding</keyword>
<dbReference type="InterPro" id="IPR014729">
    <property type="entry name" value="Rossmann-like_a/b/a_fold"/>
</dbReference>
<evidence type="ECO:0000313" key="12">
    <source>
        <dbReference type="Proteomes" id="UP000595220"/>
    </source>
</evidence>
<comment type="subcellular location">
    <subcellularLocation>
        <location evidence="7">Cytoplasm</location>
    </subcellularLocation>
</comment>
<feature type="domain" description="tRNA(Ile)-lysidine/2-thiocytidine synthase N-terminal" evidence="9">
    <location>
        <begin position="133"/>
        <end position="301"/>
    </location>
</feature>
<feature type="region of interest" description="Disordered" evidence="8">
    <location>
        <begin position="362"/>
        <end position="381"/>
    </location>
</feature>
<evidence type="ECO:0000256" key="5">
    <source>
        <dbReference type="ARBA" id="ARBA00022840"/>
    </source>
</evidence>
<keyword evidence="12" id="KW-1185">Reference proteome</keyword>
<evidence type="ECO:0000256" key="1">
    <source>
        <dbReference type="ARBA" id="ARBA00022490"/>
    </source>
</evidence>
<dbReference type="AlphaFoldDB" id="A0AAP9YBP1"/>
<dbReference type="InterPro" id="IPR015262">
    <property type="entry name" value="tRNA_Ile_lys_synt_subst-bd"/>
</dbReference>
<keyword evidence="5 7" id="KW-0067">ATP-binding</keyword>
<dbReference type="SUPFAM" id="SSF52402">
    <property type="entry name" value="Adenine nucleotide alpha hydrolases-like"/>
    <property type="match status" value="1"/>
</dbReference>
<organism evidence="11 12">
    <name type="scientific">Schaalia meyeri</name>
    <dbReference type="NCBI Taxonomy" id="52773"/>
    <lineage>
        <taxon>Bacteria</taxon>
        <taxon>Bacillati</taxon>
        <taxon>Actinomycetota</taxon>
        <taxon>Actinomycetes</taxon>
        <taxon>Actinomycetales</taxon>
        <taxon>Actinomycetaceae</taxon>
        <taxon>Schaalia</taxon>
    </lineage>
</organism>
<evidence type="ECO:0000259" key="9">
    <source>
        <dbReference type="Pfam" id="PF01171"/>
    </source>
</evidence>
<dbReference type="GO" id="GO:0005737">
    <property type="term" value="C:cytoplasm"/>
    <property type="evidence" value="ECO:0007669"/>
    <property type="project" value="UniProtKB-SubCell"/>
</dbReference>
<proteinExistence type="inferred from homology"/>
<dbReference type="Pfam" id="PF01171">
    <property type="entry name" value="ATP_bind_3"/>
    <property type="match status" value="1"/>
</dbReference>
<evidence type="ECO:0000259" key="10">
    <source>
        <dbReference type="Pfam" id="PF09179"/>
    </source>
</evidence>
<dbReference type="PANTHER" id="PTHR43033:SF1">
    <property type="entry name" value="TRNA(ILE)-LYSIDINE SYNTHASE-RELATED"/>
    <property type="match status" value="1"/>
</dbReference>
<feature type="compositionally biased region" description="Basic and acidic residues" evidence="8">
    <location>
        <begin position="362"/>
        <end position="371"/>
    </location>
</feature>
<feature type="binding site" evidence="7">
    <location>
        <begin position="138"/>
        <end position="143"/>
    </location>
    <ligand>
        <name>ATP</name>
        <dbReference type="ChEBI" id="CHEBI:30616"/>
    </ligand>
</feature>
<dbReference type="GO" id="GO:0005524">
    <property type="term" value="F:ATP binding"/>
    <property type="evidence" value="ECO:0007669"/>
    <property type="project" value="UniProtKB-UniRule"/>
</dbReference>
<dbReference type="InterPro" id="IPR011063">
    <property type="entry name" value="TilS/TtcA_N"/>
</dbReference>
<accession>A0AAP9YBP1</accession>
<feature type="domain" description="tRNA(Ile)-lysidine synthase substrate-binding" evidence="10">
    <location>
        <begin position="385"/>
        <end position="442"/>
    </location>
</feature>
<reference evidence="11 12" key="1">
    <citation type="submission" date="2020-12" db="EMBL/GenBank/DDBJ databases">
        <title>FDA dAtabase for Regulatory Grade micrObial Sequences (FDA-ARGOS): Supporting development and validation of Infectious Disease Dx tests.</title>
        <authorList>
            <person name="Sproer C."/>
            <person name="Gronow S."/>
            <person name="Severitt S."/>
            <person name="Schroder I."/>
            <person name="Tallon L."/>
            <person name="Sadzewicz L."/>
            <person name="Zhao X."/>
            <person name="Boylan J."/>
            <person name="Ott S."/>
            <person name="Bowen H."/>
            <person name="Vavikolanu K."/>
            <person name="Mehta A."/>
            <person name="Aluvathingal J."/>
            <person name="Nadendla S."/>
            <person name="Lowell S."/>
            <person name="Myers T."/>
            <person name="Yan Y."/>
            <person name="Sichtig H."/>
        </authorList>
    </citation>
    <scope>NUCLEOTIDE SEQUENCE [LARGE SCALE GENOMIC DNA]</scope>
    <source>
        <strain evidence="11 12">FDAARGOS_985</strain>
    </source>
</reference>
<evidence type="ECO:0000256" key="2">
    <source>
        <dbReference type="ARBA" id="ARBA00022598"/>
    </source>
</evidence>
<evidence type="ECO:0000256" key="7">
    <source>
        <dbReference type="HAMAP-Rule" id="MF_01161"/>
    </source>
</evidence>